<dbReference type="Proteomes" id="UP000546213">
    <property type="component" value="Unassembled WGS sequence"/>
</dbReference>
<dbReference type="OrthoDB" id="2322698at2759"/>
<accession>A0A8H5USL9</accession>
<name>A0A8H5USL9_9HYPO</name>
<proteinExistence type="predicted"/>
<protein>
    <submittedName>
        <fullName evidence="1">Crystal ET79</fullName>
    </submittedName>
</protein>
<dbReference type="AlphaFoldDB" id="A0A8H5USL9"/>
<dbReference type="Gene3D" id="2.60.270.50">
    <property type="match status" value="1"/>
</dbReference>
<organism evidence="1 2">
    <name type="scientific">Fusarium pseudocircinatum</name>
    <dbReference type="NCBI Taxonomy" id="56676"/>
    <lineage>
        <taxon>Eukaryota</taxon>
        <taxon>Fungi</taxon>
        <taxon>Dikarya</taxon>
        <taxon>Ascomycota</taxon>
        <taxon>Pezizomycotina</taxon>
        <taxon>Sordariomycetes</taxon>
        <taxon>Hypocreomycetidae</taxon>
        <taxon>Hypocreales</taxon>
        <taxon>Nectriaceae</taxon>
        <taxon>Fusarium</taxon>
        <taxon>Fusarium fujikuroi species complex</taxon>
    </lineage>
</organism>
<evidence type="ECO:0000313" key="1">
    <source>
        <dbReference type="EMBL" id="KAF5597871.1"/>
    </source>
</evidence>
<keyword evidence="2" id="KW-1185">Reference proteome</keyword>
<evidence type="ECO:0000313" key="2">
    <source>
        <dbReference type="Proteomes" id="UP000546213"/>
    </source>
</evidence>
<reference evidence="1 2" key="1">
    <citation type="submission" date="2020-05" db="EMBL/GenBank/DDBJ databases">
        <title>Identification and distribution of gene clusters putatively required for synthesis of sphingolipid metabolism inhibitors in phylogenetically diverse species of the filamentous fungus Fusarium.</title>
        <authorList>
            <person name="Kim H.-S."/>
            <person name="Busman M."/>
            <person name="Brown D.W."/>
            <person name="Divon H."/>
            <person name="Uhlig S."/>
            <person name="Proctor R.H."/>
        </authorList>
    </citation>
    <scope>NUCLEOTIDE SEQUENCE [LARGE SCALE GENOMIC DNA]</scope>
    <source>
        <strain evidence="1 2">NRRL 36939</strain>
    </source>
</reference>
<dbReference type="EMBL" id="JAAOAS010000072">
    <property type="protein sequence ID" value="KAF5597871.1"/>
    <property type="molecule type" value="Genomic_DNA"/>
</dbReference>
<comment type="caution">
    <text evidence="1">The sequence shown here is derived from an EMBL/GenBank/DDBJ whole genome shotgun (WGS) entry which is preliminary data.</text>
</comment>
<gene>
    <name evidence="1" type="ORF">FPCIR_3447</name>
</gene>
<sequence>MSMPAVLGAFAATDILKDDIQSTTITISNKLSEVLILQSSNMDQGVWVQPDPSLGTRALPQPANVNAGEEAIFMAGSNVEDQSNKGSLVYSTSVGTFTFNFDNPYNGANSYSESGPTGYMLTRTGGHGDNASVKWVVESDGRALSDLGGAIENVATAAEDVVEDVISADVSAYNQTTPSSRA</sequence>